<reference evidence="2" key="1">
    <citation type="submission" date="2016-11" db="UniProtKB">
        <authorList>
            <consortium name="WormBaseParasite"/>
        </authorList>
    </citation>
    <scope>IDENTIFICATION</scope>
</reference>
<accession>A0A1I7Y0F6</accession>
<protein>
    <submittedName>
        <fullName evidence="2">Uncharacterized protein</fullName>
    </submittedName>
</protein>
<dbReference type="WBParaSite" id="L893_g11375.t1">
    <property type="protein sequence ID" value="L893_g11375.t1"/>
    <property type="gene ID" value="L893_g11375"/>
</dbReference>
<organism evidence="1 2">
    <name type="scientific">Steinernema glaseri</name>
    <dbReference type="NCBI Taxonomy" id="37863"/>
    <lineage>
        <taxon>Eukaryota</taxon>
        <taxon>Metazoa</taxon>
        <taxon>Ecdysozoa</taxon>
        <taxon>Nematoda</taxon>
        <taxon>Chromadorea</taxon>
        <taxon>Rhabditida</taxon>
        <taxon>Tylenchina</taxon>
        <taxon>Panagrolaimomorpha</taxon>
        <taxon>Strongyloidoidea</taxon>
        <taxon>Steinernematidae</taxon>
        <taxon>Steinernema</taxon>
    </lineage>
</organism>
<sequence length="115" mass="12927">MPHGLFLEANSVASTSEPLRASLFDFERPLDAVVDTSFAQCGFIILEYCVVLPTYTQKNVLRTHLLGPLQALCHPRSHENIIVSLPFPSVCLFEALFVDRLSADSTWIKYSLWTV</sequence>
<dbReference type="Proteomes" id="UP000095287">
    <property type="component" value="Unplaced"/>
</dbReference>
<dbReference type="AlphaFoldDB" id="A0A1I7Y0F6"/>
<name>A0A1I7Y0F6_9BILA</name>
<keyword evidence="1" id="KW-1185">Reference proteome</keyword>
<proteinExistence type="predicted"/>
<evidence type="ECO:0000313" key="1">
    <source>
        <dbReference type="Proteomes" id="UP000095287"/>
    </source>
</evidence>
<evidence type="ECO:0000313" key="2">
    <source>
        <dbReference type="WBParaSite" id="L893_g11375.t1"/>
    </source>
</evidence>